<dbReference type="GO" id="GO:0006580">
    <property type="term" value="P:ethanolamine metabolic process"/>
    <property type="evidence" value="ECO:0007669"/>
    <property type="project" value="TreeGrafter"/>
</dbReference>
<feature type="domain" description="GP-PDE" evidence="2">
    <location>
        <begin position="355"/>
        <end position="589"/>
    </location>
</feature>
<dbReference type="GO" id="GO:0006644">
    <property type="term" value="P:phospholipid metabolic process"/>
    <property type="evidence" value="ECO:0007669"/>
    <property type="project" value="TreeGrafter"/>
</dbReference>
<dbReference type="Gene3D" id="3.20.20.190">
    <property type="entry name" value="Phosphatidylinositol (PI) phosphodiesterase"/>
    <property type="match status" value="1"/>
</dbReference>
<dbReference type="InterPro" id="IPR008979">
    <property type="entry name" value="Galactose-bd-like_sf"/>
</dbReference>
<evidence type="ECO:0000313" key="4">
    <source>
        <dbReference type="Proteomes" id="UP000014500"/>
    </source>
</evidence>
<dbReference type="EMBL" id="JH431833">
    <property type="status" value="NOT_ANNOTATED_CDS"/>
    <property type="molecule type" value="Genomic_DNA"/>
</dbReference>
<dbReference type="InterPro" id="IPR017946">
    <property type="entry name" value="PLC-like_Pdiesterase_TIM-brl"/>
</dbReference>
<dbReference type="STRING" id="126957.T1J412"/>
<dbReference type="GO" id="GO:0070291">
    <property type="term" value="P:N-acylethanolamine metabolic process"/>
    <property type="evidence" value="ECO:0007669"/>
    <property type="project" value="TreeGrafter"/>
</dbReference>
<evidence type="ECO:0000256" key="1">
    <source>
        <dbReference type="SAM" id="Phobius"/>
    </source>
</evidence>
<dbReference type="PhylomeDB" id="T1J412"/>
<organism evidence="3 4">
    <name type="scientific">Strigamia maritima</name>
    <name type="common">European centipede</name>
    <name type="synonym">Geophilus maritimus</name>
    <dbReference type="NCBI Taxonomy" id="126957"/>
    <lineage>
        <taxon>Eukaryota</taxon>
        <taxon>Metazoa</taxon>
        <taxon>Ecdysozoa</taxon>
        <taxon>Arthropoda</taxon>
        <taxon>Myriapoda</taxon>
        <taxon>Chilopoda</taxon>
        <taxon>Pleurostigmophora</taxon>
        <taxon>Geophilomorpha</taxon>
        <taxon>Linotaeniidae</taxon>
        <taxon>Strigamia</taxon>
    </lineage>
</organism>
<dbReference type="Proteomes" id="UP000014500">
    <property type="component" value="Unassembled WGS sequence"/>
</dbReference>
<evidence type="ECO:0000259" key="2">
    <source>
        <dbReference type="PROSITE" id="PS51704"/>
    </source>
</evidence>
<keyword evidence="1" id="KW-0812">Transmembrane</keyword>
<keyword evidence="4" id="KW-1185">Reference proteome</keyword>
<dbReference type="InterPro" id="IPR030395">
    <property type="entry name" value="GP_PDE_dom"/>
</dbReference>
<accession>T1J412</accession>
<dbReference type="SUPFAM" id="SSF49785">
    <property type="entry name" value="Galactose-binding domain-like"/>
    <property type="match status" value="1"/>
</dbReference>
<keyword evidence="1" id="KW-0472">Membrane</keyword>
<dbReference type="eggNOG" id="KOG2258">
    <property type="taxonomic scope" value="Eukaryota"/>
</dbReference>
<name>T1J412_STRMM</name>
<dbReference type="EnsemblMetazoa" id="SMAR008339-RA">
    <property type="protein sequence ID" value="SMAR008339-PA"/>
    <property type="gene ID" value="SMAR008339"/>
</dbReference>
<dbReference type="CDD" id="cd08573">
    <property type="entry name" value="GDPD_GDE1"/>
    <property type="match status" value="1"/>
</dbReference>
<dbReference type="PANTHER" id="PTHR46320:SF1">
    <property type="entry name" value="GLYCEROPHOSPHODIESTER PHOSPHODIESTERASE 1"/>
    <property type="match status" value="1"/>
</dbReference>
<sequence>MPSTNSDRGWGRLGCYKREKDIERNTMSFIPDGLLTALGITQKKNKKCMRTIFFTACVILFACLAVAGFSIGFVLGRGKVKSMQLANSMESVTNKESISDCDVDTDKKPVTENETDYGVEAQQILQAIPTTVGSILSLTPGSTVTQSSGINAELALDGNGNYSNVEMFGFTSTCTWTIGGSDKYPWFAIEMKQISVVKQIIMHTASGTVQGVVYDYVQLRVGPFRENKKNEKFYRNGICGWYGSKTNEKNGDIHTFECPPNLAARDKTNRSTNVLMAPTTEEVLKLPVQLWLTLCISFLLLINSMSILYWSIFVLPLSCILIQKLVLKPVAEDVADDVVGPPLSLSADENKGGKRILIAHRTCGLEAPENTLAGIRKAKEDGATGVEFDVRFTKDNVAVLIHDSTVDRTTNGSGHIGKMMLNDVKKLDASCHHFNHSRYVGETVPTLDEAVHLCLDLDLKIFLEAKDVDERAFKTIVEMYKQEPQLYDKCAVVSFYPHFLYRLRRRDPKIVTVLVWRPEILSMVSWSSSGINCIQRFPDNKFKQCMLSWADNIFAWCVHNVFWRVCGVSGVFIHKSVISHNYLSRWAHLEMRVVAWVVDDPFEKEYFNSVLGLNYMTDAPRHVLNHPSVRNLCGDKNF</sequence>
<reference evidence="4" key="1">
    <citation type="submission" date="2011-05" db="EMBL/GenBank/DDBJ databases">
        <authorList>
            <person name="Richards S.R."/>
            <person name="Qu J."/>
            <person name="Jiang H."/>
            <person name="Jhangiani S.N."/>
            <person name="Agravi P."/>
            <person name="Goodspeed R."/>
            <person name="Gross S."/>
            <person name="Mandapat C."/>
            <person name="Jackson L."/>
            <person name="Mathew T."/>
            <person name="Pu L."/>
            <person name="Thornton R."/>
            <person name="Saada N."/>
            <person name="Wilczek-Boney K.B."/>
            <person name="Lee S."/>
            <person name="Kovar C."/>
            <person name="Wu Y."/>
            <person name="Scherer S.E."/>
            <person name="Worley K.C."/>
            <person name="Muzny D.M."/>
            <person name="Gibbs R."/>
        </authorList>
    </citation>
    <scope>NUCLEOTIDE SEQUENCE</scope>
    <source>
        <strain evidence="4">Brora</strain>
    </source>
</reference>
<dbReference type="GO" id="GO:0005886">
    <property type="term" value="C:plasma membrane"/>
    <property type="evidence" value="ECO:0007669"/>
    <property type="project" value="TreeGrafter"/>
</dbReference>
<dbReference type="SUPFAM" id="SSF51695">
    <property type="entry name" value="PLC-like phosphodiesterases"/>
    <property type="match status" value="1"/>
</dbReference>
<proteinExistence type="predicted"/>
<feature type="transmembrane region" description="Helical" evidence="1">
    <location>
        <begin position="52"/>
        <end position="75"/>
    </location>
</feature>
<dbReference type="GO" id="GO:0008889">
    <property type="term" value="F:glycerophosphodiester phosphodiesterase activity"/>
    <property type="evidence" value="ECO:0007669"/>
    <property type="project" value="TreeGrafter"/>
</dbReference>
<keyword evidence="1" id="KW-1133">Transmembrane helix</keyword>
<dbReference type="AlphaFoldDB" id="T1J412"/>
<dbReference type="Gene3D" id="2.60.120.260">
    <property type="entry name" value="Galactose-binding domain-like"/>
    <property type="match status" value="1"/>
</dbReference>
<dbReference type="PANTHER" id="PTHR46320">
    <property type="entry name" value="GLYCEROPHOSPHODIESTER PHOSPHODIESTERASE 1"/>
    <property type="match status" value="1"/>
</dbReference>
<protein>
    <recommendedName>
        <fullName evidence="2">GP-PDE domain-containing protein</fullName>
    </recommendedName>
</protein>
<dbReference type="PROSITE" id="PS51704">
    <property type="entry name" value="GP_PDE"/>
    <property type="match status" value="1"/>
</dbReference>
<reference evidence="3" key="2">
    <citation type="submission" date="2015-02" db="UniProtKB">
        <authorList>
            <consortium name="EnsemblMetazoa"/>
        </authorList>
    </citation>
    <scope>IDENTIFICATION</scope>
</reference>
<evidence type="ECO:0000313" key="3">
    <source>
        <dbReference type="EnsemblMetazoa" id="SMAR008339-PA"/>
    </source>
</evidence>
<dbReference type="HOGENOM" id="CLU_429171_0_0_1"/>
<dbReference type="Pfam" id="PF03009">
    <property type="entry name" value="GDPD"/>
    <property type="match status" value="1"/>
</dbReference>